<accession>U9SYZ4</accession>
<dbReference type="AlphaFoldDB" id="U9SYZ4"/>
<organism evidence="1">
    <name type="scientific">Rhizophagus irregularis (strain DAOM 181602 / DAOM 197198 / MUCL 43194)</name>
    <name type="common">Arbuscular mycorrhizal fungus</name>
    <name type="synonym">Glomus intraradices</name>
    <dbReference type="NCBI Taxonomy" id="747089"/>
    <lineage>
        <taxon>Eukaryota</taxon>
        <taxon>Fungi</taxon>
        <taxon>Fungi incertae sedis</taxon>
        <taxon>Mucoromycota</taxon>
        <taxon>Glomeromycotina</taxon>
        <taxon>Glomeromycetes</taxon>
        <taxon>Glomerales</taxon>
        <taxon>Glomeraceae</taxon>
        <taxon>Rhizophagus</taxon>
    </lineage>
</organism>
<name>U9SYZ4_RHIID</name>
<proteinExistence type="predicted"/>
<protein>
    <submittedName>
        <fullName evidence="1">Uncharacterized protein</fullName>
    </submittedName>
</protein>
<evidence type="ECO:0000313" key="1">
    <source>
        <dbReference type="EMBL" id="ESA00337.1"/>
    </source>
</evidence>
<sequence>METLISVIQFFRTSETIRIVNLRHITLTRTRIKRSSFTPLSLQPAYLFYLLENNYTSKAEHQDHQRIFT</sequence>
<reference evidence="1" key="1">
    <citation type="submission" date="2013-07" db="EMBL/GenBank/DDBJ databases">
        <title>The genome of an arbuscular mycorrhizal fungus provides insights into the evolution of the oldest plant symbiosis.</title>
        <authorList>
            <consortium name="DOE Joint Genome Institute"/>
            <person name="Tisserant E."/>
            <person name="Malbreil M."/>
            <person name="Kuo A."/>
            <person name="Kohler A."/>
            <person name="Symeonidi A."/>
            <person name="Balestrini R."/>
            <person name="Charron P."/>
            <person name="Duensing N."/>
            <person name="Frei-dit-Frey N."/>
            <person name="Gianinazzi-Pearson V."/>
            <person name="Gilbert B."/>
            <person name="Handa Y."/>
            <person name="Hijri M."/>
            <person name="Kaul R."/>
            <person name="Kawaguchi M."/>
            <person name="Krajinski F."/>
            <person name="Lammers P."/>
            <person name="Lapierre D."/>
            <person name="Masclaux F.G."/>
            <person name="Murat C."/>
            <person name="Morin E."/>
            <person name="Ndikumana S."/>
            <person name="Pagni M."/>
            <person name="Petitpierre D."/>
            <person name="Requena N."/>
            <person name="Rosikiewicz P."/>
            <person name="Riley R."/>
            <person name="Saito K."/>
            <person name="San Clemente H."/>
            <person name="Shapiro H."/>
            <person name="van Tuinen D."/>
            <person name="Becard G."/>
            <person name="Bonfante P."/>
            <person name="Paszkowski U."/>
            <person name="Shachar-Hill Y."/>
            <person name="Young J.P."/>
            <person name="Sanders I.R."/>
            <person name="Henrissat B."/>
            <person name="Rensing S.A."/>
            <person name="Grigoriev I.V."/>
            <person name="Corradi N."/>
            <person name="Roux C."/>
            <person name="Martin F."/>
        </authorList>
    </citation>
    <scope>NUCLEOTIDE SEQUENCE</scope>
    <source>
        <strain evidence="1">DAOM 197198</strain>
    </source>
</reference>
<dbReference type="HOGENOM" id="CLU_2777239_0_0_1"/>
<gene>
    <name evidence="1" type="ORF">GLOINDRAFT_338595</name>
</gene>
<dbReference type="EMBL" id="KI297279">
    <property type="protein sequence ID" value="ESA00337.1"/>
    <property type="molecule type" value="Genomic_DNA"/>
</dbReference>